<dbReference type="Proteomes" id="UP000034740">
    <property type="component" value="Unassembled WGS sequence"/>
</dbReference>
<dbReference type="PROSITE" id="PS50893">
    <property type="entry name" value="ABC_TRANSPORTER_2"/>
    <property type="match status" value="1"/>
</dbReference>
<dbReference type="EMBL" id="LCRO01000002">
    <property type="protein sequence ID" value="KKW35890.1"/>
    <property type="molecule type" value="Genomic_DNA"/>
</dbReference>
<dbReference type="PROSITE" id="PS00211">
    <property type="entry name" value="ABC_TRANSPORTER_1"/>
    <property type="match status" value="1"/>
</dbReference>
<dbReference type="PATRIC" id="fig|1618605.3.peg.130"/>
<feature type="transmembrane region" description="Helical" evidence="9">
    <location>
        <begin position="148"/>
        <end position="167"/>
    </location>
</feature>
<protein>
    <submittedName>
        <fullName evidence="12">ABC transporter permease/ATP-binding protein</fullName>
    </submittedName>
</protein>
<evidence type="ECO:0000259" key="11">
    <source>
        <dbReference type="PROSITE" id="PS50929"/>
    </source>
</evidence>
<dbReference type="GO" id="GO:0005886">
    <property type="term" value="C:plasma membrane"/>
    <property type="evidence" value="ECO:0007669"/>
    <property type="project" value="UniProtKB-SubCell"/>
</dbReference>
<dbReference type="InterPro" id="IPR011527">
    <property type="entry name" value="ABC1_TM_dom"/>
</dbReference>
<evidence type="ECO:0000256" key="7">
    <source>
        <dbReference type="ARBA" id="ARBA00023136"/>
    </source>
</evidence>
<dbReference type="SUPFAM" id="SSF90123">
    <property type="entry name" value="ABC transporter transmembrane region"/>
    <property type="match status" value="1"/>
</dbReference>
<dbReference type="GO" id="GO:0015421">
    <property type="term" value="F:ABC-type oligopeptide transporter activity"/>
    <property type="evidence" value="ECO:0007669"/>
    <property type="project" value="TreeGrafter"/>
</dbReference>
<evidence type="ECO:0000256" key="4">
    <source>
        <dbReference type="ARBA" id="ARBA00022741"/>
    </source>
</evidence>
<comment type="caution">
    <text evidence="12">The sequence shown here is derived from an EMBL/GenBank/DDBJ whole genome shotgun (WGS) entry which is preliminary data.</text>
</comment>
<feature type="transmembrane region" description="Helical" evidence="9">
    <location>
        <begin position="66"/>
        <end position="87"/>
    </location>
</feature>
<dbReference type="InterPro" id="IPR003593">
    <property type="entry name" value="AAA+_ATPase"/>
</dbReference>
<feature type="transmembrane region" description="Helical" evidence="9">
    <location>
        <begin position="25"/>
        <end position="46"/>
    </location>
</feature>
<proteinExistence type="predicted"/>
<evidence type="ECO:0000256" key="2">
    <source>
        <dbReference type="ARBA" id="ARBA00022448"/>
    </source>
</evidence>
<dbReference type="GO" id="GO:0005524">
    <property type="term" value="F:ATP binding"/>
    <property type="evidence" value="ECO:0007669"/>
    <property type="project" value="UniProtKB-KW"/>
</dbReference>
<dbReference type="Pfam" id="PF00005">
    <property type="entry name" value="ABC_tran"/>
    <property type="match status" value="1"/>
</dbReference>
<evidence type="ECO:0000259" key="10">
    <source>
        <dbReference type="PROSITE" id="PS50893"/>
    </source>
</evidence>
<gene>
    <name evidence="12" type="ORF">UY83_C0002G0047</name>
</gene>
<dbReference type="SMART" id="SM00382">
    <property type="entry name" value="AAA"/>
    <property type="match status" value="1"/>
</dbReference>
<evidence type="ECO:0000256" key="9">
    <source>
        <dbReference type="SAM" id="Phobius"/>
    </source>
</evidence>
<organism evidence="12 13">
    <name type="scientific">Candidatus Adlerbacteria bacterium GW2011_GWA1_54_10</name>
    <dbReference type="NCBI Taxonomy" id="1618605"/>
    <lineage>
        <taxon>Bacteria</taxon>
        <taxon>Candidatus Adleribacteriota</taxon>
    </lineage>
</organism>
<dbReference type="PANTHER" id="PTHR43394:SF1">
    <property type="entry name" value="ATP-BINDING CASSETTE SUB-FAMILY B MEMBER 10, MITOCHONDRIAL"/>
    <property type="match status" value="1"/>
</dbReference>
<keyword evidence="4" id="KW-0547">Nucleotide-binding</keyword>
<sequence>MKGDPIKITSVKSVLRVYLRAVSRYPWMVLLVLVGTVLMQTANVAAPLYMRQLFNILARSAPSADVMPQIFGIIAMIALWWGVLWLSNRLEHFTNLRLISRVMADLIGKAFGYLIEHSYNFFISNFAGSLTHKVNKFTRSFQTMYESIFMTFFPSLLFVLGAVTVLYLRHPLLGVALGLWVAFFILFQIWVTNMRQPLRRVRAEADTQITATLADAISNQSTIQLFSGGRHERGRFGSVVETWRKAGVRSWTADAYIWSGIGLLMMGVEIGLLYAAVLLWQQGLLAVGDFVLIQAYLLTLFERLVTIQNDLRRFFDAFADAGEMVGILEKMHEVKDKHGATELKVASGEIWFDDVTFGFHLDPILKNFNLKIAGGERVALVGPSGAGKTTVTKLLLRLYDVKWGEIKIDGQNIAEVTQESLRNAIAFVPQEPVLFHRTLMDNIRYGRRDASDAEVIEAAKKAHCHEFIKKLPQGYGTYVGERGIKLSGGERQRVAIARAILKSAPVLVLDEATSSLDSESEAFIQDALANLMSGKTVLVIAHRLSTIMKMDRIIVMEEGRVVAEGTHLQLVNQKGLYQKLWSIQAGGFIGQDNKKYKKIGGGEEDEKPMESPYMDDIAEEEEEK</sequence>
<evidence type="ECO:0000256" key="6">
    <source>
        <dbReference type="ARBA" id="ARBA00022989"/>
    </source>
</evidence>
<dbReference type="InterPro" id="IPR003439">
    <property type="entry name" value="ABC_transporter-like_ATP-bd"/>
</dbReference>
<keyword evidence="3 9" id="KW-0812">Transmembrane</keyword>
<dbReference type="GO" id="GO:0016887">
    <property type="term" value="F:ATP hydrolysis activity"/>
    <property type="evidence" value="ECO:0007669"/>
    <property type="project" value="InterPro"/>
</dbReference>
<dbReference type="FunFam" id="3.40.50.300:FF:000287">
    <property type="entry name" value="Multidrug ABC transporter ATP-binding protein"/>
    <property type="match status" value="1"/>
</dbReference>
<accession>A0A0G1XY99</accession>
<evidence type="ECO:0000256" key="8">
    <source>
        <dbReference type="SAM" id="MobiDB-lite"/>
    </source>
</evidence>
<dbReference type="PANTHER" id="PTHR43394">
    <property type="entry name" value="ATP-DEPENDENT PERMEASE MDL1, MITOCHONDRIAL"/>
    <property type="match status" value="1"/>
</dbReference>
<keyword evidence="5 12" id="KW-0067">ATP-binding</keyword>
<feature type="transmembrane region" description="Helical" evidence="9">
    <location>
        <begin position="255"/>
        <end position="277"/>
    </location>
</feature>
<comment type="subcellular location">
    <subcellularLocation>
        <location evidence="1">Cell membrane</location>
        <topology evidence="1">Multi-pass membrane protein</topology>
    </subcellularLocation>
</comment>
<evidence type="ECO:0000313" key="12">
    <source>
        <dbReference type="EMBL" id="KKW35890.1"/>
    </source>
</evidence>
<dbReference type="InterPro" id="IPR036640">
    <property type="entry name" value="ABC1_TM_sf"/>
</dbReference>
<dbReference type="AlphaFoldDB" id="A0A0G1XY99"/>
<dbReference type="SUPFAM" id="SSF52540">
    <property type="entry name" value="P-loop containing nucleoside triphosphate hydrolases"/>
    <property type="match status" value="1"/>
</dbReference>
<dbReference type="InterPro" id="IPR039421">
    <property type="entry name" value="Type_1_exporter"/>
</dbReference>
<keyword evidence="6 9" id="KW-1133">Transmembrane helix</keyword>
<name>A0A0G1XY99_9BACT</name>
<evidence type="ECO:0000256" key="3">
    <source>
        <dbReference type="ARBA" id="ARBA00022692"/>
    </source>
</evidence>
<feature type="transmembrane region" description="Helical" evidence="9">
    <location>
        <begin position="173"/>
        <end position="192"/>
    </location>
</feature>
<dbReference type="PROSITE" id="PS50929">
    <property type="entry name" value="ABC_TM1F"/>
    <property type="match status" value="1"/>
</dbReference>
<dbReference type="InterPro" id="IPR017871">
    <property type="entry name" value="ABC_transporter-like_CS"/>
</dbReference>
<evidence type="ECO:0000256" key="5">
    <source>
        <dbReference type="ARBA" id="ARBA00022840"/>
    </source>
</evidence>
<dbReference type="Gene3D" id="1.20.1560.10">
    <property type="entry name" value="ABC transporter type 1, transmembrane domain"/>
    <property type="match status" value="1"/>
</dbReference>
<feature type="domain" description="ABC transmembrane type-1" evidence="11">
    <location>
        <begin position="30"/>
        <end position="307"/>
    </location>
</feature>
<reference evidence="12 13" key="1">
    <citation type="journal article" date="2015" name="Nature">
        <title>rRNA introns, odd ribosomes, and small enigmatic genomes across a large radiation of phyla.</title>
        <authorList>
            <person name="Brown C.T."/>
            <person name="Hug L.A."/>
            <person name="Thomas B.C."/>
            <person name="Sharon I."/>
            <person name="Castelle C.J."/>
            <person name="Singh A."/>
            <person name="Wilkins M.J."/>
            <person name="Williams K.H."/>
            <person name="Banfield J.F."/>
        </authorList>
    </citation>
    <scope>NUCLEOTIDE SEQUENCE [LARGE SCALE GENOMIC DNA]</scope>
</reference>
<dbReference type="Pfam" id="PF00664">
    <property type="entry name" value="ABC_membrane"/>
    <property type="match status" value="1"/>
</dbReference>
<keyword evidence="2" id="KW-0813">Transport</keyword>
<dbReference type="InterPro" id="IPR027417">
    <property type="entry name" value="P-loop_NTPase"/>
</dbReference>
<evidence type="ECO:0000313" key="13">
    <source>
        <dbReference type="Proteomes" id="UP000034740"/>
    </source>
</evidence>
<feature type="region of interest" description="Disordered" evidence="8">
    <location>
        <begin position="597"/>
        <end position="624"/>
    </location>
</feature>
<feature type="domain" description="ABC transporter" evidence="10">
    <location>
        <begin position="350"/>
        <end position="583"/>
    </location>
</feature>
<dbReference type="Gene3D" id="3.40.50.300">
    <property type="entry name" value="P-loop containing nucleotide triphosphate hydrolases"/>
    <property type="match status" value="1"/>
</dbReference>
<evidence type="ECO:0000256" key="1">
    <source>
        <dbReference type="ARBA" id="ARBA00004651"/>
    </source>
</evidence>
<keyword evidence="7 9" id="KW-0472">Membrane</keyword>